<keyword evidence="1" id="KW-0433">Leucine-rich repeat</keyword>
<feature type="transmembrane region" description="Helical" evidence="3">
    <location>
        <begin position="725"/>
        <end position="743"/>
    </location>
</feature>
<dbReference type="InterPro" id="IPR032675">
    <property type="entry name" value="LRR_dom_sf"/>
</dbReference>
<evidence type="ECO:0000256" key="2">
    <source>
        <dbReference type="ARBA" id="ARBA00022737"/>
    </source>
</evidence>
<accession>A0A9Q1HKR3</accession>
<dbReference type="Proteomes" id="UP001152320">
    <property type="component" value="Chromosome 1"/>
</dbReference>
<evidence type="ECO:0000256" key="1">
    <source>
        <dbReference type="ARBA" id="ARBA00022614"/>
    </source>
</evidence>
<dbReference type="AlphaFoldDB" id="A0A9Q1HKR3"/>
<dbReference type="PANTHER" id="PTHR45712:SF22">
    <property type="entry name" value="INSULIN-LIKE GROWTH FACTOR-BINDING PROTEIN COMPLEX ACID LABILE SUBUNIT"/>
    <property type="match status" value="1"/>
</dbReference>
<dbReference type="Pfam" id="PF13306">
    <property type="entry name" value="LRR_5"/>
    <property type="match status" value="1"/>
</dbReference>
<dbReference type="CDD" id="cd00185">
    <property type="entry name" value="TNFRSF"/>
    <property type="match status" value="1"/>
</dbReference>
<dbReference type="SMART" id="SM00369">
    <property type="entry name" value="LRR_TYP"/>
    <property type="match status" value="11"/>
</dbReference>
<dbReference type="InterPro" id="IPR003591">
    <property type="entry name" value="Leu-rich_rpt_typical-subtyp"/>
</dbReference>
<feature type="transmembrane region" description="Helical" evidence="3">
    <location>
        <begin position="1040"/>
        <end position="1058"/>
    </location>
</feature>
<dbReference type="FunFam" id="3.80.10.10:FF:001164">
    <property type="entry name" value="GH01279p"/>
    <property type="match status" value="1"/>
</dbReference>
<keyword evidence="3" id="KW-0472">Membrane</keyword>
<dbReference type="SUPFAM" id="SSF52058">
    <property type="entry name" value="L domain-like"/>
    <property type="match status" value="2"/>
</dbReference>
<feature type="transmembrane region" description="Helical" evidence="3">
    <location>
        <begin position="1064"/>
        <end position="1089"/>
    </location>
</feature>
<dbReference type="InterPro" id="IPR001611">
    <property type="entry name" value="Leu-rich_rpt"/>
</dbReference>
<dbReference type="OrthoDB" id="635273at2759"/>
<feature type="transmembrane region" description="Helical" evidence="3">
    <location>
        <begin position="845"/>
        <end position="865"/>
    </location>
</feature>
<dbReference type="InterPro" id="IPR050333">
    <property type="entry name" value="SLRP"/>
</dbReference>
<keyword evidence="5" id="KW-1185">Reference proteome</keyword>
<keyword evidence="2" id="KW-0677">Repeat</keyword>
<dbReference type="InterPro" id="IPR026906">
    <property type="entry name" value="LRR_5"/>
</dbReference>
<dbReference type="SMART" id="SM00365">
    <property type="entry name" value="LRR_SD22"/>
    <property type="match status" value="4"/>
</dbReference>
<feature type="transmembrane region" description="Helical" evidence="3">
    <location>
        <begin position="690"/>
        <end position="713"/>
    </location>
</feature>
<feature type="transmembrane region" description="Helical" evidence="3">
    <location>
        <begin position="796"/>
        <end position="817"/>
    </location>
</feature>
<keyword evidence="3" id="KW-1133">Transmembrane helix</keyword>
<comment type="caution">
    <text evidence="4">The sequence shown here is derived from an EMBL/GenBank/DDBJ whole genome shotgun (WGS) entry which is preliminary data.</text>
</comment>
<evidence type="ECO:0000313" key="5">
    <source>
        <dbReference type="Proteomes" id="UP001152320"/>
    </source>
</evidence>
<keyword evidence="3" id="KW-0812">Transmembrane</keyword>
<dbReference type="PROSITE" id="PS51450">
    <property type="entry name" value="LRR"/>
    <property type="match status" value="2"/>
</dbReference>
<gene>
    <name evidence="4" type="ORF">HOLleu_02232</name>
</gene>
<dbReference type="PANTHER" id="PTHR45712">
    <property type="entry name" value="AGAP008170-PA"/>
    <property type="match status" value="1"/>
</dbReference>
<dbReference type="Pfam" id="PF13855">
    <property type="entry name" value="LRR_8"/>
    <property type="match status" value="3"/>
</dbReference>
<organism evidence="4 5">
    <name type="scientific">Holothuria leucospilota</name>
    <name type="common">Black long sea cucumber</name>
    <name type="synonym">Mertensiothuria leucospilota</name>
    <dbReference type="NCBI Taxonomy" id="206669"/>
    <lineage>
        <taxon>Eukaryota</taxon>
        <taxon>Metazoa</taxon>
        <taxon>Echinodermata</taxon>
        <taxon>Eleutherozoa</taxon>
        <taxon>Echinozoa</taxon>
        <taxon>Holothuroidea</taxon>
        <taxon>Aspidochirotacea</taxon>
        <taxon>Aspidochirotida</taxon>
        <taxon>Holothuriidae</taxon>
        <taxon>Holothuria</taxon>
    </lineage>
</organism>
<evidence type="ECO:0000256" key="3">
    <source>
        <dbReference type="SAM" id="Phobius"/>
    </source>
</evidence>
<dbReference type="Gene3D" id="3.80.10.10">
    <property type="entry name" value="Ribonuclease Inhibitor"/>
    <property type="match status" value="3"/>
</dbReference>
<dbReference type="EMBL" id="JAIZAY010000001">
    <property type="protein sequence ID" value="KAJ8049470.1"/>
    <property type="molecule type" value="Genomic_DNA"/>
</dbReference>
<evidence type="ECO:0000313" key="4">
    <source>
        <dbReference type="EMBL" id="KAJ8049470.1"/>
    </source>
</evidence>
<feature type="transmembrane region" description="Helical" evidence="3">
    <location>
        <begin position="755"/>
        <end position="775"/>
    </location>
</feature>
<sequence>MHEILRTALNQENSPLGIIPSARKGCRALKRNRLQKLPSGLLRYSSFLEELYISNNRLENVPEDLLRNTSNLTRLDISENQLRSLPKTLLQNTCNLKVLLLQKNKLTHIEESFFHQLKNLHTLDLGDNLLSDMDVSVLSSLKMMFLLSIENNGIRAPSTDFVQDMTNLYALYMAGNKISNFRGDSFRQVRCLGTLDLTDNNMTIQSLSDLSMLYCMDVLMLSGNKIEEIPDDSFQNLTFVRMLELNNIGLRDIPDFLLSPMEELDYLKMEKNQLVEIRKTFFANLTVLTLLSLNWNRIQYIEKGSFSLPSLEQLFIAYNRLTEIPQAVQIPLYILDLSGNMIQKVYERSFTDVGQYKILFISYNEIKSIEDNAFSHVGECKIFLFGNKLSVMSNSSFNNLKIPEIHLYGNNISTFDDKAFLGINNTTRVYLDCNQVHVLRQPNVKIECVTPIFVPHLQVIREAAKVIEGYGFECTDRIGQKSLCSPCPRGTFGNGRNKCTSCPRGGFYQDEVGRVQNDRKVVCKRCKNGTFVISGGGISEDACMVCPEGTNKAIHAGHRACFCLDHYARKDRFGPCYLCQEEGINCSGKDYKSLRAGYYWSWNFKGANFSQYKQFTENLDTKNGFFGAYTQYEGEIPRTFRCPRHQSCINSKENEEVVCSEGYKGWLCSKCDEKFYSVINNCLPCPDTEWLFIEISLVLSFGAIIIASYIYFVKRNKGRKKNGRSFIYILMSRTKIALGFYQVVGEFLTSFNDVYWTQTLRFIGDFISIIKLNILRLIIKPQCFYKNFKIDPKIEFIIVLAFPVLLILISIMCYQIMINRYKCKARVNVHAHAVSNYAKPLKYNIWTIVVVMMFLTYPPTCTIIFQLYPKACVTFCLDIKNSTCKNLLRSDYDIECQTLKIYNAFAYVATAGYIFAYPMLLFYFLTKKSALLVSQNTSSLALSNNEHQLEELQQLADDSPCNKSYPAWMDFFCESYKAQYWYWEFIELSRKVTQTVLITLLGWENKLTVLLTICISVLFLTLHAGCMPMKNQFEQRLQQLFSLVAILVNVLVAAMNFSEEYGEVISVVLIILNLAVIAIIAGEIVFSLFSQLKRSKVPLMLKGCGRRYHTMFMNVLRRRVSTEK</sequence>
<reference evidence="4" key="1">
    <citation type="submission" date="2021-10" db="EMBL/GenBank/DDBJ databases">
        <title>Tropical sea cucumber genome reveals ecological adaptation and Cuvierian tubules defense mechanism.</title>
        <authorList>
            <person name="Chen T."/>
        </authorList>
    </citation>
    <scope>NUCLEOTIDE SEQUENCE</scope>
    <source>
        <strain evidence="4">Nanhai2018</strain>
        <tissue evidence="4">Muscle</tissue>
    </source>
</reference>
<protein>
    <submittedName>
        <fullName evidence="4">Insulin-like growth factor-binding protein complex acid labile subunit</fullName>
    </submittedName>
</protein>
<feature type="transmembrane region" description="Helical" evidence="3">
    <location>
        <begin position="904"/>
        <end position="925"/>
    </location>
</feature>
<proteinExistence type="predicted"/>
<dbReference type="SMART" id="SM01411">
    <property type="entry name" value="Ephrin_rec_like"/>
    <property type="match status" value="1"/>
</dbReference>
<feature type="transmembrane region" description="Helical" evidence="3">
    <location>
        <begin position="1007"/>
        <end position="1028"/>
    </location>
</feature>
<dbReference type="SMART" id="SM00364">
    <property type="entry name" value="LRR_BAC"/>
    <property type="match status" value="3"/>
</dbReference>
<name>A0A9Q1HKR3_HOLLE</name>